<feature type="signal peptide" evidence="1">
    <location>
        <begin position="1"/>
        <end position="18"/>
    </location>
</feature>
<dbReference type="InterPro" id="IPR029045">
    <property type="entry name" value="ClpP/crotonase-like_dom_sf"/>
</dbReference>
<reference evidence="3 4" key="1">
    <citation type="submission" date="2023-02" db="EMBL/GenBank/DDBJ databases">
        <title>Gemone sequence of Telluria chitinolytica ACM 3522T.</title>
        <authorList>
            <person name="Frediansyah A."/>
            <person name="Miess H."/>
            <person name="Gross H."/>
        </authorList>
    </citation>
    <scope>NUCLEOTIDE SEQUENCE [LARGE SCALE GENOMIC DNA]</scope>
    <source>
        <strain evidence="3 4">ACM 3522</strain>
    </source>
</reference>
<accession>A0ABY8BB99</accession>
<dbReference type="SUPFAM" id="SSF52096">
    <property type="entry name" value="ClpP/crotonase"/>
    <property type="match status" value="1"/>
</dbReference>
<feature type="domain" description="Tail specific protease" evidence="2">
    <location>
        <begin position="259"/>
        <end position="471"/>
    </location>
</feature>
<name>A0ABY8BB99_9BURK</name>
<evidence type="ECO:0000256" key="1">
    <source>
        <dbReference type="SAM" id="SignalP"/>
    </source>
</evidence>
<evidence type="ECO:0000313" key="4">
    <source>
        <dbReference type="Proteomes" id="UP001216510"/>
    </source>
</evidence>
<dbReference type="InterPro" id="IPR005151">
    <property type="entry name" value="Tail-specific_protease"/>
</dbReference>
<dbReference type="Gene3D" id="3.90.226.10">
    <property type="entry name" value="2-enoyl-CoA Hydratase, Chain A, domain 1"/>
    <property type="match status" value="1"/>
</dbReference>
<organism evidence="3 4">
    <name type="scientific">Pseudoduganella chitinolytica</name>
    <dbReference type="NCBI Taxonomy" id="34070"/>
    <lineage>
        <taxon>Bacteria</taxon>
        <taxon>Pseudomonadati</taxon>
        <taxon>Pseudomonadota</taxon>
        <taxon>Betaproteobacteria</taxon>
        <taxon>Burkholderiales</taxon>
        <taxon>Oxalobacteraceae</taxon>
        <taxon>Telluria group</taxon>
        <taxon>Pseudoduganella</taxon>
    </lineage>
</organism>
<dbReference type="EMBL" id="CP119083">
    <property type="protein sequence ID" value="WEF32981.1"/>
    <property type="molecule type" value="Genomic_DNA"/>
</dbReference>
<evidence type="ECO:0000313" key="3">
    <source>
        <dbReference type="EMBL" id="WEF32981.1"/>
    </source>
</evidence>
<dbReference type="Proteomes" id="UP001216510">
    <property type="component" value="Chromosome"/>
</dbReference>
<proteinExistence type="predicted"/>
<sequence length="492" mass="53617">MKRLLAIALVATATAAQAQPDLPTTPAAWRDAALRDIAAGYQVTLDNHAGALDPHNPGFLANLEAARERGLALARQVKDAPGYVAALQGFTARINDGHAGIATKGKLLAPDAQRWPGFVAAWREDLYVYASEPGGPPVGARIVSCDGKPAKRLLEDNVFAFEGRGNEAGQWWTSARELFVDRGNPFIQVPRRCVFATTDGKQAEPALDWRPRTEQAREWSGGAVGMAELPVGLTEPRPNLFWVAMPTFKPNDGERAAYRAMAERVRQDRARFLQAAAIVIDLRGNHGGASMWSEEFAGALWGEARLQRRRDAYDANTVTWYRASPGNLAHFRMLEQRFVQQGEKKAQAWAAARAAGIAAAQAAGQPYYIDREDAARATADPQADRPGDPPPFTRPVYVIVPGYCASACLDALDMFKLFPNTRLVGAPSSADSTYMEVRSQDLPGGLARTIVPTKLYVGRPRGNGQVYQPDIALRSVEWGTAEFLRLIEAQGK</sequence>
<feature type="chain" id="PRO_5046959273" evidence="1">
    <location>
        <begin position="19"/>
        <end position="492"/>
    </location>
</feature>
<protein>
    <submittedName>
        <fullName evidence="3">S41 family peptidase</fullName>
    </submittedName>
</protein>
<dbReference type="Pfam" id="PF03572">
    <property type="entry name" value="Peptidase_S41"/>
    <property type="match status" value="1"/>
</dbReference>
<evidence type="ECO:0000259" key="2">
    <source>
        <dbReference type="Pfam" id="PF03572"/>
    </source>
</evidence>
<keyword evidence="4" id="KW-1185">Reference proteome</keyword>
<keyword evidence="1" id="KW-0732">Signal</keyword>
<gene>
    <name evidence="3" type="ORF">PX653_26920</name>
</gene>